<dbReference type="AlphaFoldDB" id="Q5Z7R8"/>
<reference evidence="3" key="1">
    <citation type="journal article" date="2005" name="Nature">
        <title>The map-based sequence of the rice genome.</title>
        <authorList>
            <consortium name="International rice genome sequencing project (IRGSP)"/>
            <person name="Matsumoto T."/>
            <person name="Wu J."/>
            <person name="Kanamori H."/>
            <person name="Katayose Y."/>
            <person name="Fujisawa M."/>
            <person name="Namiki N."/>
            <person name="Mizuno H."/>
            <person name="Yamamoto K."/>
            <person name="Antonio B.A."/>
            <person name="Baba T."/>
            <person name="Sakata K."/>
            <person name="Nagamura Y."/>
            <person name="Aoki H."/>
            <person name="Arikawa K."/>
            <person name="Arita K."/>
            <person name="Bito T."/>
            <person name="Chiden Y."/>
            <person name="Fujitsuka N."/>
            <person name="Fukunaka R."/>
            <person name="Hamada M."/>
            <person name="Harada C."/>
            <person name="Hayashi A."/>
            <person name="Hijishita S."/>
            <person name="Honda M."/>
            <person name="Hosokawa S."/>
            <person name="Ichikawa Y."/>
            <person name="Idonuma A."/>
            <person name="Iijima M."/>
            <person name="Ikeda M."/>
            <person name="Ikeno M."/>
            <person name="Ito K."/>
            <person name="Ito S."/>
            <person name="Ito T."/>
            <person name="Ito Y."/>
            <person name="Ito Y."/>
            <person name="Iwabuchi A."/>
            <person name="Kamiya K."/>
            <person name="Karasawa W."/>
            <person name="Kurita K."/>
            <person name="Katagiri S."/>
            <person name="Kikuta A."/>
            <person name="Kobayashi H."/>
            <person name="Kobayashi N."/>
            <person name="Machita K."/>
            <person name="Maehara T."/>
            <person name="Masukawa M."/>
            <person name="Mizubayashi T."/>
            <person name="Mukai Y."/>
            <person name="Nagasaki H."/>
            <person name="Nagata Y."/>
            <person name="Naito S."/>
            <person name="Nakashima M."/>
            <person name="Nakama Y."/>
            <person name="Nakamichi Y."/>
            <person name="Nakamura M."/>
            <person name="Meguro A."/>
            <person name="Negishi M."/>
            <person name="Ohta I."/>
            <person name="Ohta T."/>
            <person name="Okamoto M."/>
            <person name="Ono N."/>
            <person name="Saji S."/>
            <person name="Sakaguchi M."/>
            <person name="Sakai K."/>
            <person name="Shibata M."/>
            <person name="Shimokawa T."/>
            <person name="Song J."/>
            <person name="Takazaki Y."/>
            <person name="Terasawa K."/>
            <person name="Tsugane M."/>
            <person name="Tsuji K."/>
            <person name="Ueda S."/>
            <person name="Waki K."/>
            <person name="Yamagata H."/>
            <person name="Yamamoto M."/>
            <person name="Yamamoto S."/>
            <person name="Yamane H."/>
            <person name="Yoshiki S."/>
            <person name="Yoshihara R."/>
            <person name="Yukawa K."/>
            <person name="Zhong H."/>
            <person name="Yano M."/>
            <person name="Yuan Q."/>
            <person name="Ouyang S."/>
            <person name="Liu J."/>
            <person name="Jones K.M."/>
            <person name="Gansberger K."/>
            <person name="Moffat K."/>
            <person name="Hill J."/>
            <person name="Bera J."/>
            <person name="Fadrosh D."/>
            <person name="Jin S."/>
            <person name="Johri S."/>
            <person name="Kim M."/>
            <person name="Overton L."/>
            <person name="Reardon M."/>
            <person name="Tsitrin T."/>
            <person name="Vuong H."/>
            <person name="Weaver B."/>
            <person name="Ciecko A."/>
            <person name="Tallon L."/>
            <person name="Jackson J."/>
            <person name="Pai G."/>
            <person name="Aken S.V."/>
            <person name="Utterback T."/>
            <person name="Reidmuller S."/>
            <person name="Feldblyum T."/>
            <person name="Hsiao J."/>
            <person name="Zismann V."/>
            <person name="Iobst S."/>
            <person name="de Vazeille A.R."/>
            <person name="Buell C.R."/>
            <person name="Ying K."/>
            <person name="Li Y."/>
            <person name="Lu T."/>
            <person name="Huang Y."/>
            <person name="Zhao Q."/>
            <person name="Feng Q."/>
            <person name="Zhang L."/>
            <person name="Zhu J."/>
            <person name="Weng Q."/>
            <person name="Mu J."/>
            <person name="Lu Y."/>
            <person name="Fan D."/>
            <person name="Liu Y."/>
            <person name="Guan J."/>
            <person name="Zhang Y."/>
            <person name="Yu S."/>
            <person name="Liu X."/>
            <person name="Zhang Y."/>
            <person name="Hong G."/>
            <person name="Han B."/>
            <person name="Choisne N."/>
            <person name="Demange N."/>
            <person name="Orjeda G."/>
            <person name="Samain S."/>
            <person name="Cattolico L."/>
            <person name="Pelletier E."/>
            <person name="Couloux A."/>
            <person name="Segurens B."/>
            <person name="Wincker P."/>
            <person name="D'Hont A."/>
            <person name="Scarpelli C."/>
            <person name="Weissenbach J."/>
            <person name="Salanoubat M."/>
            <person name="Quetier F."/>
            <person name="Yu Y."/>
            <person name="Kim H.R."/>
            <person name="Rambo T."/>
            <person name="Currie J."/>
            <person name="Collura K."/>
            <person name="Luo M."/>
            <person name="Yang T."/>
            <person name="Ammiraju J.S.S."/>
            <person name="Engler F."/>
            <person name="Soderlund C."/>
            <person name="Wing R.A."/>
            <person name="Palmer L.E."/>
            <person name="de la Bastide M."/>
            <person name="Spiegel L."/>
            <person name="Nascimento L."/>
            <person name="Zutavern T."/>
            <person name="O'Shaughnessy A."/>
            <person name="Dike S."/>
            <person name="Dedhia N."/>
            <person name="Preston R."/>
            <person name="Balija V."/>
            <person name="McCombie W.R."/>
            <person name="Chow T."/>
            <person name="Chen H."/>
            <person name="Chung M."/>
            <person name="Chen C."/>
            <person name="Shaw J."/>
            <person name="Wu H."/>
            <person name="Hsiao K."/>
            <person name="Chao Y."/>
            <person name="Chu M."/>
            <person name="Cheng C."/>
            <person name="Hour A."/>
            <person name="Lee P."/>
            <person name="Lin S."/>
            <person name="Lin Y."/>
            <person name="Liou J."/>
            <person name="Liu S."/>
            <person name="Hsing Y."/>
            <person name="Raghuvanshi S."/>
            <person name="Mohanty A."/>
            <person name="Bharti A.K."/>
            <person name="Gaur A."/>
            <person name="Gupta V."/>
            <person name="Kumar D."/>
            <person name="Ravi V."/>
            <person name="Vij S."/>
            <person name="Kapur A."/>
            <person name="Khurana P."/>
            <person name="Khurana P."/>
            <person name="Khurana J.P."/>
            <person name="Tyagi A.K."/>
            <person name="Gaikwad K."/>
            <person name="Singh A."/>
            <person name="Dalal V."/>
            <person name="Srivastava S."/>
            <person name="Dixit A."/>
            <person name="Pal A.K."/>
            <person name="Ghazi I.A."/>
            <person name="Yadav M."/>
            <person name="Pandit A."/>
            <person name="Bhargava A."/>
            <person name="Sureshbabu K."/>
            <person name="Batra K."/>
            <person name="Sharma T.R."/>
            <person name="Mohapatra T."/>
            <person name="Singh N.K."/>
            <person name="Messing J."/>
            <person name="Nelson A.B."/>
            <person name="Fuks G."/>
            <person name="Kavchok S."/>
            <person name="Keizer G."/>
            <person name="Linton E."/>
            <person name="Llaca V."/>
            <person name="Song R."/>
            <person name="Tanyolac B."/>
            <person name="Young S."/>
            <person name="Ho-Il K."/>
            <person name="Hahn J.H."/>
            <person name="Sangsakoo G."/>
            <person name="Vanavichit A."/>
            <person name="de Mattos Luiz.A.T."/>
            <person name="Zimmer P.D."/>
            <person name="Malone G."/>
            <person name="Dellagostin O."/>
            <person name="de Oliveira A.C."/>
            <person name="Bevan M."/>
            <person name="Bancroft I."/>
            <person name="Minx P."/>
            <person name="Cordum H."/>
            <person name="Wilson R."/>
            <person name="Cheng Z."/>
            <person name="Jin W."/>
            <person name="Jiang J."/>
            <person name="Leong S.A."/>
            <person name="Iwama H."/>
            <person name="Gojobori T."/>
            <person name="Itoh T."/>
            <person name="Niimura Y."/>
            <person name="Fujii Y."/>
            <person name="Habara T."/>
            <person name="Sakai H."/>
            <person name="Sato Y."/>
            <person name="Wilson G."/>
            <person name="Kumar K."/>
            <person name="McCouch S."/>
            <person name="Juretic N."/>
            <person name="Hoen D."/>
            <person name="Wright S."/>
            <person name="Bruskiewich R."/>
            <person name="Bureau T."/>
            <person name="Miyao A."/>
            <person name="Hirochika H."/>
            <person name="Nishikawa T."/>
            <person name="Kadowaki K."/>
            <person name="Sugiura M."/>
            <person name="Burr B."/>
            <person name="Sasaki T."/>
        </authorList>
    </citation>
    <scope>NUCLEOTIDE SEQUENCE [LARGE SCALE GENOMIC DNA]</scope>
    <source>
        <strain evidence="3">cv. Nipponbare</strain>
    </source>
</reference>
<feature type="compositionally biased region" description="Low complexity" evidence="1">
    <location>
        <begin position="187"/>
        <end position="196"/>
    </location>
</feature>
<accession>Q5Z7R8</accession>
<protein>
    <submittedName>
        <fullName evidence="2">Uncharacterized protein</fullName>
    </submittedName>
</protein>
<dbReference type="EMBL" id="AP004679">
    <property type="protein sequence ID" value="BAD61788.1"/>
    <property type="molecule type" value="Genomic_DNA"/>
</dbReference>
<sequence length="202" mass="22351">MGNNDSVHRQIFSMLKRHSTTYITMNELIKNSSEWLNKFLIQPEPMHHTTLDMGLVRNESQIWQMMRTSTPSIHPRLCKYDLMVLLPALVHVNSTIRMSALVAGLTHTTNSQQPLETVYRLLRRSVFGRGEGATTREELAAGCRNPPRPLPPNLAEESLPPPTGARHRLQEPAASPPAGSGREEGVATTAASAASARQSPQE</sequence>
<reference evidence="3" key="2">
    <citation type="journal article" date="2008" name="Nucleic Acids Res.">
        <title>The rice annotation project database (RAP-DB): 2008 update.</title>
        <authorList>
            <consortium name="The rice annotation project (RAP)"/>
        </authorList>
    </citation>
    <scope>GENOME REANNOTATION</scope>
    <source>
        <strain evidence="3">cv. Nipponbare</strain>
    </source>
</reference>
<name>Q5Z7R8_ORYSJ</name>
<evidence type="ECO:0000313" key="3">
    <source>
        <dbReference type="Proteomes" id="UP000000763"/>
    </source>
</evidence>
<evidence type="ECO:0000256" key="1">
    <source>
        <dbReference type="SAM" id="MobiDB-lite"/>
    </source>
</evidence>
<organism evidence="2 3">
    <name type="scientific">Oryza sativa subsp. japonica</name>
    <name type="common">Rice</name>
    <dbReference type="NCBI Taxonomy" id="39947"/>
    <lineage>
        <taxon>Eukaryota</taxon>
        <taxon>Viridiplantae</taxon>
        <taxon>Streptophyta</taxon>
        <taxon>Embryophyta</taxon>
        <taxon>Tracheophyta</taxon>
        <taxon>Spermatophyta</taxon>
        <taxon>Magnoliopsida</taxon>
        <taxon>Liliopsida</taxon>
        <taxon>Poales</taxon>
        <taxon>Poaceae</taxon>
        <taxon>BOP clade</taxon>
        <taxon>Oryzoideae</taxon>
        <taxon>Oryzeae</taxon>
        <taxon>Oryzinae</taxon>
        <taxon>Oryza</taxon>
        <taxon>Oryza sativa</taxon>
    </lineage>
</organism>
<dbReference type="Proteomes" id="UP000000763">
    <property type="component" value="Chromosome 6"/>
</dbReference>
<gene>
    <name evidence="2" type="primary">OSJNBa0021N09.16</name>
</gene>
<evidence type="ECO:0000313" key="2">
    <source>
        <dbReference type="EMBL" id="BAD61788.1"/>
    </source>
</evidence>
<feature type="region of interest" description="Disordered" evidence="1">
    <location>
        <begin position="132"/>
        <end position="202"/>
    </location>
</feature>
<proteinExistence type="predicted"/>